<reference evidence="3" key="1">
    <citation type="journal article" date="2013" name="Pestic. Biochem. Physiol.">
        <title>Identification of cytochrome P450 monooxygenase genes and their expression profiles in cyhalothrin-treated Colorado potato beetle, Leptinotarsa decemlineata.</title>
        <authorList>
            <person name="Wan P.J."/>
            <person name="Shi X.Q."/>
            <person name="Kong Y."/>
            <person name="Zhou L.T."/>
            <person name="Guo W.C."/>
            <person name="Ahmat T."/>
            <person name="Li G.Q."/>
        </authorList>
    </citation>
    <scope>NUCLEOTIDE SEQUENCE</scope>
</reference>
<feature type="non-terminal residue" evidence="3">
    <location>
        <position position="1"/>
    </location>
</feature>
<dbReference type="InterPro" id="IPR001128">
    <property type="entry name" value="Cyt_P450"/>
</dbReference>
<proteinExistence type="evidence at transcript level"/>
<feature type="non-terminal residue" evidence="3">
    <location>
        <position position="75"/>
    </location>
</feature>
<dbReference type="InterPro" id="IPR036396">
    <property type="entry name" value="Cyt_P450_sf"/>
</dbReference>
<dbReference type="OrthoDB" id="1470350at2759"/>
<reference evidence="3" key="2">
    <citation type="submission" date="2013-05" db="EMBL/GenBank/DDBJ databases">
        <authorList>
            <person name="Wan P.-J."/>
        </authorList>
    </citation>
    <scope>NUCLEOTIDE SEQUENCE</scope>
</reference>
<keyword evidence="2" id="KW-0560">Oxidoreductase</keyword>
<evidence type="ECO:0000313" key="3">
    <source>
        <dbReference type="EMBL" id="AGT57864.1"/>
    </source>
</evidence>
<comment type="similarity">
    <text evidence="1">Belongs to the cytochrome P450 family.</text>
</comment>
<dbReference type="Gene3D" id="1.10.630.10">
    <property type="entry name" value="Cytochrome P450"/>
    <property type="match status" value="1"/>
</dbReference>
<keyword evidence="2" id="KW-0503">Monooxygenase</keyword>
<dbReference type="GO" id="GO:0004497">
    <property type="term" value="F:monooxygenase activity"/>
    <property type="evidence" value="ECO:0007669"/>
    <property type="project" value="UniProtKB-KW"/>
</dbReference>
<dbReference type="Pfam" id="PF00067">
    <property type="entry name" value="p450"/>
    <property type="match status" value="1"/>
</dbReference>
<dbReference type="GO" id="GO:0020037">
    <property type="term" value="F:heme binding"/>
    <property type="evidence" value="ECO:0007669"/>
    <property type="project" value="InterPro"/>
</dbReference>
<evidence type="ECO:0000256" key="2">
    <source>
        <dbReference type="ARBA" id="ARBA00023033"/>
    </source>
</evidence>
<gene>
    <name evidence="3" type="primary">Cyp4g58</name>
</gene>
<dbReference type="EMBL" id="KF044292">
    <property type="protein sequence ID" value="AGT57864.1"/>
    <property type="molecule type" value="mRNA"/>
</dbReference>
<dbReference type="GO" id="GO:0005506">
    <property type="term" value="F:iron ion binding"/>
    <property type="evidence" value="ECO:0007669"/>
    <property type="project" value="InterPro"/>
</dbReference>
<accession>V5K5M6</accession>
<protein>
    <submittedName>
        <fullName evidence="3">Cytochrome P450 4g58</fullName>
    </submittedName>
</protein>
<evidence type="ECO:0000256" key="1">
    <source>
        <dbReference type="ARBA" id="ARBA00010617"/>
    </source>
</evidence>
<sequence>IAITDNEVIQQFFKDSIVKAGDYAFFKPWLGTGLLTNNGQSWKSRRKLLSQCFGSLGLMKDFIKVFETSGRHFMN</sequence>
<organism evidence="3">
    <name type="scientific">Leptinotarsa decemlineata</name>
    <name type="common">Colorado potato beetle</name>
    <name type="synonym">Doryphora decemlineata</name>
    <dbReference type="NCBI Taxonomy" id="7539"/>
    <lineage>
        <taxon>Eukaryota</taxon>
        <taxon>Metazoa</taxon>
        <taxon>Ecdysozoa</taxon>
        <taxon>Arthropoda</taxon>
        <taxon>Hexapoda</taxon>
        <taxon>Insecta</taxon>
        <taxon>Pterygota</taxon>
        <taxon>Neoptera</taxon>
        <taxon>Endopterygota</taxon>
        <taxon>Coleoptera</taxon>
        <taxon>Polyphaga</taxon>
        <taxon>Cucujiformia</taxon>
        <taxon>Chrysomeloidea</taxon>
        <taxon>Chrysomelidae</taxon>
        <taxon>Chrysomelinae</taxon>
        <taxon>Doryphorini</taxon>
        <taxon>Leptinotarsa</taxon>
    </lineage>
</organism>
<dbReference type="SUPFAM" id="SSF48264">
    <property type="entry name" value="Cytochrome P450"/>
    <property type="match status" value="1"/>
</dbReference>
<dbReference type="AlphaFoldDB" id="V5K5M6"/>
<dbReference type="GO" id="GO:0016705">
    <property type="term" value="F:oxidoreductase activity, acting on paired donors, with incorporation or reduction of molecular oxygen"/>
    <property type="evidence" value="ECO:0007669"/>
    <property type="project" value="InterPro"/>
</dbReference>
<name>V5K5M6_LEPDE</name>